<name>A0A1P8JS50_9BURK</name>
<dbReference type="PROSITE" id="PS51014">
    <property type="entry name" value="COBK_CBIJ"/>
    <property type="match status" value="1"/>
</dbReference>
<dbReference type="PANTHER" id="PTHR36925:SF1">
    <property type="entry name" value="COBALT-PRECORRIN-6A REDUCTASE"/>
    <property type="match status" value="1"/>
</dbReference>
<evidence type="ECO:0000313" key="5">
    <source>
        <dbReference type="Proteomes" id="UP000186609"/>
    </source>
</evidence>
<dbReference type="PANTHER" id="PTHR36925">
    <property type="entry name" value="COBALT-PRECORRIN-6A REDUCTASE"/>
    <property type="match status" value="1"/>
</dbReference>
<dbReference type="Proteomes" id="UP000186609">
    <property type="component" value="Chromosome"/>
</dbReference>
<evidence type="ECO:0000256" key="1">
    <source>
        <dbReference type="ARBA" id="ARBA00004953"/>
    </source>
</evidence>
<dbReference type="GO" id="GO:0009236">
    <property type="term" value="P:cobalamin biosynthetic process"/>
    <property type="evidence" value="ECO:0007669"/>
    <property type="project" value="UniProtKB-UniPathway"/>
</dbReference>
<reference evidence="4 5" key="1">
    <citation type="submission" date="2017-01" db="EMBL/GenBank/DDBJ databases">
        <authorList>
            <person name="Mah S.A."/>
            <person name="Swanson W.J."/>
            <person name="Moy G.W."/>
            <person name="Vacquier V.D."/>
        </authorList>
    </citation>
    <scope>NUCLEOTIDE SEQUENCE [LARGE SCALE GENOMIC DNA]</scope>
    <source>
        <strain evidence="4 5">DCY110</strain>
    </source>
</reference>
<organism evidence="4 5">
    <name type="scientific">Rhodoferax koreensis</name>
    <dbReference type="NCBI Taxonomy" id="1842727"/>
    <lineage>
        <taxon>Bacteria</taxon>
        <taxon>Pseudomonadati</taxon>
        <taxon>Pseudomonadota</taxon>
        <taxon>Betaproteobacteria</taxon>
        <taxon>Burkholderiales</taxon>
        <taxon>Comamonadaceae</taxon>
        <taxon>Rhodoferax</taxon>
    </lineage>
</organism>
<keyword evidence="5" id="KW-1185">Reference proteome</keyword>
<dbReference type="AlphaFoldDB" id="A0A1P8JS50"/>
<proteinExistence type="predicted"/>
<sequence>MPRVLVLGGTSEASQLAHALAEAGVAAVFSYAGRVASPLPQPIPTRVGGFGGPAGLRAWLEAERITHVVDATHPFAAGMSRNAVDACAAAGVALLALERPAWAAQPGDRWRHVADTDAAVAALPTQPARVFLAIGRQQVAPFLARGQHWYLLRLVDPAPELAGLHGEILLARGPFTAAGDQALMQAHGITQVVAKNAGGTGAEAKLQAARALGLPVILIDRPALPARHTVGSVAEVMRWLGCDHSAHGADLGV</sequence>
<evidence type="ECO:0000256" key="3">
    <source>
        <dbReference type="ARBA" id="ARBA00023002"/>
    </source>
</evidence>
<dbReference type="STRING" id="1842727.RD110_04620"/>
<evidence type="ECO:0000313" key="4">
    <source>
        <dbReference type="EMBL" id="APW36576.1"/>
    </source>
</evidence>
<dbReference type="OrthoDB" id="5183775at2"/>
<dbReference type="EMBL" id="CP019236">
    <property type="protein sequence ID" value="APW36576.1"/>
    <property type="molecule type" value="Genomic_DNA"/>
</dbReference>
<accession>A0A1P8JS50</accession>
<dbReference type="RefSeq" id="WP_076197144.1">
    <property type="nucleotide sequence ID" value="NZ_CP019236.1"/>
</dbReference>
<dbReference type="NCBIfam" id="NF005968">
    <property type="entry name" value="PRK08057.1-2"/>
    <property type="match status" value="1"/>
</dbReference>
<keyword evidence="3" id="KW-0560">Oxidoreductase</keyword>
<dbReference type="KEGG" id="rhy:RD110_04620"/>
<evidence type="ECO:0000256" key="2">
    <source>
        <dbReference type="ARBA" id="ARBA00022573"/>
    </source>
</evidence>
<keyword evidence="2" id="KW-0169">Cobalamin biosynthesis</keyword>
<dbReference type="UniPathway" id="UPA00148"/>
<dbReference type="GO" id="GO:0016994">
    <property type="term" value="F:precorrin-6A reductase activity"/>
    <property type="evidence" value="ECO:0007669"/>
    <property type="project" value="InterPro"/>
</dbReference>
<dbReference type="NCBIfam" id="TIGR00715">
    <property type="entry name" value="precor6x_red"/>
    <property type="match status" value="1"/>
</dbReference>
<protein>
    <submittedName>
        <fullName evidence="4">Cobalt-precorrin-6A reductase</fullName>
    </submittedName>
</protein>
<dbReference type="Pfam" id="PF02571">
    <property type="entry name" value="CbiJ"/>
    <property type="match status" value="1"/>
</dbReference>
<comment type="pathway">
    <text evidence="1">Cofactor biosynthesis; adenosylcobalamin biosynthesis.</text>
</comment>
<dbReference type="InterPro" id="IPR003723">
    <property type="entry name" value="Precorrin-6x_reduct"/>
</dbReference>
<gene>
    <name evidence="4" type="ORF">RD110_04620</name>
</gene>